<dbReference type="CDD" id="cd13580">
    <property type="entry name" value="PBP2_AlgQ_like_1"/>
    <property type="match status" value="1"/>
</dbReference>
<dbReference type="Proteomes" id="UP000730618">
    <property type="component" value="Unassembled WGS sequence"/>
</dbReference>
<protein>
    <submittedName>
        <fullName evidence="7">Lipoprotein LipO</fullName>
    </submittedName>
</protein>
<keyword evidence="2 6" id="KW-0732">Signal</keyword>
<gene>
    <name evidence="7" type="primary">lipO_19</name>
    <name evidence="7" type="ORF">PAECIP111802_05238</name>
</gene>
<dbReference type="InterPro" id="IPR050490">
    <property type="entry name" value="Bact_solute-bd_prot1"/>
</dbReference>
<dbReference type="InterPro" id="IPR006059">
    <property type="entry name" value="SBP"/>
</dbReference>
<feature type="signal peptide" evidence="6">
    <location>
        <begin position="1"/>
        <end position="19"/>
    </location>
</feature>
<dbReference type="EMBL" id="CAJVCE010000018">
    <property type="protein sequence ID" value="CAG7652506.1"/>
    <property type="molecule type" value="Genomic_DNA"/>
</dbReference>
<proteinExistence type="predicted"/>
<dbReference type="PROSITE" id="PS51257">
    <property type="entry name" value="PROKAR_LIPOPROTEIN"/>
    <property type="match status" value="1"/>
</dbReference>
<evidence type="ECO:0000256" key="1">
    <source>
        <dbReference type="ARBA" id="ARBA00022475"/>
    </source>
</evidence>
<dbReference type="PANTHER" id="PTHR43649:SF33">
    <property type="entry name" value="POLYGALACTURONAN_RHAMNOGALACTURONAN-BINDING PROTEIN YTCQ"/>
    <property type="match status" value="1"/>
</dbReference>
<comment type="caution">
    <text evidence="7">The sequence shown here is derived from an EMBL/GenBank/DDBJ whole genome shotgun (WGS) entry which is preliminary data.</text>
</comment>
<evidence type="ECO:0000256" key="4">
    <source>
        <dbReference type="ARBA" id="ARBA00023139"/>
    </source>
</evidence>
<evidence type="ECO:0000256" key="6">
    <source>
        <dbReference type="SAM" id="SignalP"/>
    </source>
</evidence>
<evidence type="ECO:0000313" key="8">
    <source>
        <dbReference type="Proteomes" id="UP000730618"/>
    </source>
</evidence>
<keyword evidence="1" id="KW-1003">Cell membrane</keyword>
<evidence type="ECO:0000256" key="3">
    <source>
        <dbReference type="ARBA" id="ARBA00023136"/>
    </source>
</evidence>
<dbReference type="RefSeq" id="WP_218101465.1">
    <property type="nucleotide sequence ID" value="NZ_CAJVCE010000018.1"/>
</dbReference>
<keyword evidence="8" id="KW-1185">Reference proteome</keyword>
<sequence length="525" mass="58398">MKKKAAGSAIMTMLITVSAIGCSSTQPAGTDSKGAAGGTGKKLGVTAMKYIYGDIPPSDGRGIKMINERFNVDYSVNLVPQGTYDEKLTAVLASGKIPDMIMLQSGDLTNRYNKFAKQGAFLALDEYIKQYPTFQRIPQFVLDQFKVNGKVYAIPGYYPRFGFTVLLRKDWLDSLNLKVPTNYDELKQVAIAFTKNDPDKNGKNDTYGLAIGKDINHPIPMGAYWDPDAWYHKDAQGRFIPGMISNARKDMIQWFADLYKEGAMTRDFVSLDWGATNKEFYSGKAGIFIATPRGMSQQYMESLLQINPKAEFVHLEPFKAPDGSQGFASNRGFLGMTAISAEAGKDPVKVKRILEMLDLGRTFFGNEQKNDKNKDYDWLYGNLGQGYELKDGIGVAKTTAQAQGTAPISYLTDGVGYPLKDSDVDYPKLYSLPIMSKLIENISKTYSTMKYYKNPALTVVSETDLAKGAELKKYLLDEQSKMIAGQRPISDWNKMVDEWKSKGGEQLIKETNSGITIKDAKEAWE</sequence>
<evidence type="ECO:0000256" key="5">
    <source>
        <dbReference type="ARBA" id="ARBA00023288"/>
    </source>
</evidence>
<keyword evidence="5 7" id="KW-0449">Lipoprotein</keyword>
<keyword evidence="3" id="KW-0472">Membrane</keyword>
<reference evidence="7 8" key="1">
    <citation type="submission" date="2021-06" db="EMBL/GenBank/DDBJ databases">
        <authorList>
            <person name="Criscuolo A."/>
        </authorList>
    </citation>
    <scope>NUCLEOTIDE SEQUENCE [LARGE SCALE GENOMIC DNA]</scope>
    <source>
        <strain evidence="8">CIP 111802</strain>
    </source>
</reference>
<name>A0ABN7TUT6_9BACL</name>
<dbReference type="Pfam" id="PF13416">
    <property type="entry name" value="SBP_bac_8"/>
    <property type="match status" value="1"/>
</dbReference>
<dbReference type="PANTHER" id="PTHR43649">
    <property type="entry name" value="ARABINOSE-BINDING PROTEIN-RELATED"/>
    <property type="match status" value="1"/>
</dbReference>
<feature type="chain" id="PRO_5046495900" evidence="6">
    <location>
        <begin position="20"/>
        <end position="525"/>
    </location>
</feature>
<accession>A0ABN7TUT6</accession>
<evidence type="ECO:0000313" key="7">
    <source>
        <dbReference type="EMBL" id="CAG7652506.1"/>
    </source>
</evidence>
<keyword evidence="4" id="KW-0564">Palmitate</keyword>
<evidence type="ECO:0000256" key="2">
    <source>
        <dbReference type="ARBA" id="ARBA00022729"/>
    </source>
</evidence>
<organism evidence="7 8">
    <name type="scientific">Paenibacillus allorhizosphaerae</name>
    <dbReference type="NCBI Taxonomy" id="2849866"/>
    <lineage>
        <taxon>Bacteria</taxon>
        <taxon>Bacillati</taxon>
        <taxon>Bacillota</taxon>
        <taxon>Bacilli</taxon>
        <taxon>Bacillales</taxon>
        <taxon>Paenibacillaceae</taxon>
        <taxon>Paenibacillus</taxon>
    </lineage>
</organism>